<dbReference type="AlphaFoldDB" id="A0A841GXQ1"/>
<name>A0A841GXQ1_9BACT</name>
<dbReference type="EMBL" id="JACHIA010000005">
    <property type="protein sequence ID" value="MBB6070528.1"/>
    <property type="molecule type" value="Genomic_DNA"/>
</dbReference>
<keyword evidence="3" id="KW-1185">Reference proteome</keyword>
<evidence type="ECO:0000313" key="3">
    <source>
        <dbReference type="Proteomes" id="UP000582837"/>
    </source>
</evidence>
<dbReference type="RefSeq" id="WP_170034367.1">
    <property type="nucleotide sequence ID" value="NZ_JABDTL010000001.1"/>
</dbReference>
<organism evidence="2 3">
    <name type="scientific">Longimicrobium terrae</name>
    <dbReference type="NCBI Taxonomy" id="1639882"/>
    <lineage>
        <taxon>Bacteria</taxon>
        <taxon>Pseudomonadati</taxon>
        <taxon>Gemmatimonadota</taxon>
        <taxon>Longimicrobiia</taxon>
        <taxon>Longimicrobiales</taxon>
        <taxon>Longimicrobiaceae</taxon>
        <taxon>Longimicrobium</taxon>
    </lineage>
</organism>
<proteinExistence type="predicted"/>
<reference evidence="2 3" key="1">
    <citation type="submission" date="2020-08" db="EMBL/GenBank/DDBJ databases">
        <title>Genomic Encyclopedia of Type Strains, Phase IV (KMG-IV): sequencing the most valuable type-strain genomes for metagenomic binning, comparative biology and taxonomic classification.</title>
        <authorList>
            <person name="Goeker M."/>
        </authorList>
    </citation>
    <scope>NUCLEOTIDE SEQUENCE [LARGE SCALE GENOMIC DNA]</scope>
    <source>
        <strain evidence="2 3">DSM 29007</strain>
    </source>
</reference>
<evidence type="ECO:0000256" key="1">
    <source>
        <dbReference type="SAM" id="MobiDB-lite"/>
    </source>
</evidence>
<feature type="region of interest" description="Disordered" evidence="1">
    <location>
        <begin position="1"/>
        <end position="31"/>
    </location>
</feature>
<evidence type="ECO:0000313" key="2">
    <source>
        <dbReference type="EMBL" id="MBB6070528.1"/>
    </source>
</evidence>
<accession>A0A841GXQ1</accession>
<protein>
    <submittedName>
        <fullName evidence="2">Uncharacterized protein</fullName>
    </submittedName>
</protein>
<dbReference type="Proteomes" id="UP000582837">
    <property type="component" value="Unassembled WGS sequence"/>
</dbReference>
<comment type="caution">
    <text evidence="2">The sequence shown here is derived from an EMBL/GenBank/DDBJ whole genome shotgun (WGS) entry which is preliminary data.</text>
</comment>
<sequence>MKTGAESALPLAEDRQTASVTPIRALPLDPDPQAVEQARLLRRLATDRLRELRDDGVTPGYIARMYGVELGMMEDTMQSLGLLAR</sequence>
<gene>
    <name evidence="2" type="ORF">HNQ61_002149</name>
</gene>